<sequence>MSNLVAERNGISGQGQERRIAPTQIAHFVVYTSRFPEMVAFYRTLFDLRSSHEDDNVAFMTYDEEHHRIAVVNVPDLADRPEGTVGFHHVAFTYATLKDLLETHARLDALGVKPYWTVNHGPTTSMYFRDPDGNRVEMQVDNFDTAEEGIAYCRLPEFAENPIGVDIDPADMLQRLRNGETEQALKRRPNIGPRGMDDFPR</sequence>
<dbReference type="InterPro" id="IPR029068">
    <property type="entry name" value="Glyas_Bleomycin-R_OHBP_Dase"/>
</dbReference>
<protein>
    <submittedName>
        <fullName evidence="3">VOC family protein</fullName>
    </submittedName>
</protein>
<name>A0A975Q1V7_9SPHN</name>
<dbReference type="AlphaFoldDB" id="A0A975Q1V7"/>
<dbReference type="Proteomes" id="UP000681425">
    <property type="component" value="Chromosome"/>
</dbReference>
<evidence type="ECO:0000259" key="2">
    <source>
        <dbReference type="PROSITE" id="PS51819"/>
    </source>
</evidence>
<dbReference type="InterPro" id="IPR050383">
    <property type="entry name" value="GlyoxalaseI/FosfomycinResist"/>
</dbReference>
<dbReference type="PANTHER" id="PTHR21366">
    <property type="entry name" value="GLYOXALASE FAMILY PROTEIN"/>
    <property type="match status" value="1"/>
</dbReference>
<proteinExistence type="predicted"/>
<feature type="region of interest" description="Disordered" evidence="1">
    <location>
        <begin position="179"/>
        <end position="201"/>
    </location>
</feature>
<evidence type="ECO:0000256" key="1">
    <source>
        <dbReference type="SAM" id="MobiDB-lite"/>
    </source>
</evidence>
<gene>
    <name evidence="3" type="ORF">KFK14_23085</name>
</gene>
<keyword evidence="4" id="KW-1185">Reference proteome</keyword>
<dbReference type="RefSeq" id="WP_212609299.1">
    <property type="nucleotide sequence ID" value="NZ_CP073910.1"/>
</dbReference>
<dbReference type="EMBL" id="CP073910">
    <property type="protein sequence ID" value="QUT05788.1"/>
    <property type="molecule type" value="Genomic_DNA"/>
</dbReference>
<dbReference type="KEGG" id="spph:KFK14_23085"/>
<evidence type="ECO:0000313" key="3">
    <source>
        <dbReference type="EMBL" id="QUT05788.1"/>
    </source>
</evidence>
<dbReference type="Pfam" id="PF00903">
    <property type="entry name" value="Glyoxalase"/>
    <property type="match status" value="1"/>
</dbReference>
<dbReference type="Gene3D" id="3.10.180.10">
    <property type="entry name" value="2,3-Dihydroxybiphenyl 1,2-Dioxygenase, domain 1"/>
    <property type="match status" value="1"/>
</dbReference>
<dbReference type="InterPro" id="IPR037523">
    <property type="entry name" value="VOC_core"/>
</dbReference>
<feature type="domain" description="VOC" evidence="2">
    <location>
        <begin position="24"/>
        <end position="141"/>
    </location>
</feature>
<evidence type="ECO:0000313" key="4">
    <source>
        <dbReference type="Proteomes" id="UP000681425"/>
    </source>
</evidence>
<dbReference type="PANTHER" id="PTHR21366:SF14">
    <property type="entry name" value="GLYOXALASE DOMAIN-CONTAINING PROTEIN 5"/>
    <property type="match status" value="1"/>
</dbReference>
<dbReference type="SUPFAM" id="SSF54593">
    <property type="entry name" value="Glyoxalase/Bleomycin resistance protein/Dihydroxybiphenyl dioxygenase"/>
    <property type="match status" value="1"/>
</dbReference>
<dbReference type="PROSITE" id="PS51819">
    <property type="entry name" value="VOC"/>
    <property type="match status" value="1"/>
</dbReference>
<accession>A0A975Q1V7</accession>
<organism evidence="3 4">
    <name type="scientific">Sphingobium phenoxybenzoativorans</name>
    <dbReference type="NCBI Taxonomy" id="1592790"/>
    <lineage>
        <taxon>Bacteria</taxon>
        <taxon>Pseudomonadati</taxon>
        <taxon>Pseudomonadota</taxon>
        <taxon>Alphaproteobacteria</taxon>
        <taxon>Sphingomonadales</taxon>
        <taxon>Sphingomonadaceae</taxon>
        <taxon>Sphingobium</taxon>
    </lineage>
</organism>
<dbReference type="InterPro" id="IPR004360">
    <property type="entry name" value="Glyas_Fos-R_dOase_dom"/>
</dbReference>
<reference evidence="3" key="1">
    <citation type="submission" date="2021-04" db="EMBL/GenBank/DDBJ databases">
        <title>Isolation of p-tert-butylphenol degrading bacteria Sphingobium phenoxybenzoativorans Tas13 from active sludge.</title>
        <authorList>
            <person name="Li Y."/>
        </authorList>
    </citation>
    <scope>NUCLEOTIDE SEQUENCE</scope>
    <source>
        <strain evidence="3">Tas13</strain>
    </source>
</reference>